<evidence type="ECO:0000256" key="4">
    <source>
        <dbReference type="ARBA" id="ARBA00022676"/>
    </source>
</evidence>
<feature type="transmembrane region" description="Helical" evidence="10">
    <location>
        <begin position="366"/>
        <end position="385"/>
    </location>
</feature>
<evidence type="ECO:0000256" key="7">
    <source>
        <dbReference type="ARBA" id="ARBA00022824"/>
    </source>
</evidence>
<evidence type="ECO:0000256" key="2">
    <source>
        <dbReference type="ARBA" id="ARBA00004687"/>
    </source>
</evidence>
<evidence type="ECO:0000256" key="10">
    <source>
        <dbReference type="SAM" id="Phobius"/>
    </source>
</evidence>
<keyword evidence="3" id="KW-0337">GPI-anchor biosynthesis</keyword>
<feature type="transmembrane region" description="Helical" evidence="10">
    <location>
        <begin position="324"/>
        <end position="346"/>
    </location>
</feature>
<keyword evidence="5" id="KW-0808">Transferase</keyword>
<evidence type="ECO:0000256" key="8">
    <source>
        <dbReference type="ARBA" id="ARBA00022989"/>
    </source>
</evidence>
<dbReference type="EMBL" id="MNZT01000061">
    <property type="protein sequence ID" value="OIP97239.1"/>
    <property type="molecule type" value="Genomic_DNA"/>
</dbReference>
<evidence type="ECO:0000256" key="5">
    <source>
        <dbReference type="ARBA" id="ARBA00022679"/>
    </source>
</evidence>
<evidence type="ECO:0000313" key="11">
    <source>
        <dbReference type="EMBL" id="OIP97239.1"/>
    </source>
</evidence>
<accession>A0A1J5IVP8</accession>
<keyword evidence="6 10" id="KW-0812">Transmembrane</keyword>
<feature type="transmembrane region" description="Helical" evidence="10">
    <location>
        <begin position="291"/>
        <end position="312"/>
    </location>
</feature>
<feature type="transmembrane region" description="Helical" evidence="10">
    <location>
        <begin position="29"/>
        <end position="51"/>
    </location>
</feature>
<evidence type="ECO:0000256" key="3">
    <source>
        <dbReference type="ARBA" id="ARBA00022502"/>
    </source>
</evidence>
<dbReference type="GO" id="GO:0006506">
    <property type="term" value="P:GPI anchor biosynthetic process"/>
    <property type="evidence" value="ECO:0007669"/>
    <property type="project" value="UniProtKB-UniPathway"/>
</dbReference>
<dbReference type="Proteomes" id="UP000183245">
    <property type="component" value="Unassembled WGS sequence"/>
</dbReference>
<evidence type="ECO:0000256" key="9">
    <source>
        <dbReference type="ARBA" id="ARBA00023136"/>
    </source>
</evidence>
<keyword evidence="7" id="KW-0256">Endoplasmic reticulum</keyword>
<dbReference type="InterPro" id="IPR007315">
    <property type="entry name" value="PIG-V/Gpi18"/>
</dbReference>
<keyword evidence="4" id="KW-0328">Glycosyltransferase</keyword>
<comment type="pathway">
    <text evidence="2">Glycolipid biosynthesis; glycosylphosphatidylinositol-anchor biosynthesis.</text>
</comment>
<evidence type="ECO:0000256" key="6">
    <source>
        <dbReference type="ARBA" id="ARBA00022692"/>
    </source>
</evidence>
<dbReference type="PANTHER" id="PTHR12468">
    <property type="entry name" value="GPI MANNOSYLTRANSFERASE 2"/>
    <property type="match status" value="1"/>
</dbReference>
<organism evidence="11 12">
    <name type="scientific">Candidatus Wirthbacteria bacterium CG2_30_54_11</name>
    <dbReference type="NCBI Taxonomy" id="1817892"/>
    <lineage>
        <taxon>Bacteria</taxon>
        <taxon>Candidatus Wirthbacteria</taxon>
    </lineage>
</organism>
<dbReference type="GO" id="GO:0000009">
    <property type="term" value="F:alpha-1,6-mannosyltransferase activity"/>
    <property type="evidence" value="ECO:0007669"/>
    <property type="project" value="InterPro"/>
</dbReference>
<comment type="subcellular location">
    <subcellularLocation>
        <location evidence="1">Endoplasmic reticulum membrane</location>
        <topology evidence="1">Multi-pass membrane protein</topology>
    </subcellularLocation>
</comment>
<evidence type="ECO:0008006" key="13">
    <source>
        <dbReference type="Google" id="ProtNLM"/>
    </source>
</evidence>
<sequence>MNEKTQPASARYKVSDAAQKWLAKDWVKVLIFFLLTRLIIHFIAVVGMTMVSPEHSHHVPVKLYITRPDLTWGKWDVNWYERIAREGYNGPDATAGGYGVWAFMPLYPTVVGVVSRLVNVQNGYDFFYLASLMSNLFSYAALLWLYKIYKRKIAHPDRFLKLFLVGCGTFYLSIPYTESLYLLLIAAVIELTDRKWFIPASIICGLALVTRIQGAALFAIPFFTYWVQRPKIMKGLLTSAVMGILLTIPLGIFSIYLKSITGDSLAWMNMQSAWNNPNPYFFKSLVGFVDAVRGVGPAIHAYVWALYILIVLRNLKKLGLPNIMFSLGVFAVSTSTEIFYGANRFVLALVPVLSVLTDEKEWVRKMFIYSNLILLPIYAMGFVGWKDFVI</sequence>
<dbReference type="UniPathway" id="UPA00196"/>
<keyword evidence="8 10" id="KW-1133">Transmembrane helix</keyword>
<keyword evidence="9 10" id="KW-0472">Membrane</keyword>
<evidence type="ECO:0000313" key="12">
    <source>
        <dbReference type="Proteomes" id="UP000183245"/>
    </source>
</evidence>
<reference evidence="11 12" key="1">
    <citation type="journal article" date="2016" name="Environ. Microbiol.">
        <title>Genomic resolution of a cold subsurface aquifer community provides metabolic insights for novel microbes adapted to high CO concentrations.</title>
        <authorList>
            <person name="Probst A.J."/>
            <person name="Castelle C.J."/>
            <person name="Singh A."/>
            <person name="Brown C.T."/>
            <person name="Anantharaman K."/>
            <person name="Sharon I."/>
            <person name="Hug L.A."/>
            <person name="Burstein D."/>
            <person name="Emerson J.B."/>
            <person name="Thomas B.C."/>
            <person name="Banfield J.F."/>
        </authorList>
    </citation>
    <scope>NUCLEOTIDE SEQUENCE [LARGE SCALE GENOMIC DNA]</scope>
    <source>
        <strain evidence="11">CG2_30_54_11</strain>
    </source>
</reference>
<dbReference type="STRING" id="1817892.AUK40_03585"/>
<dbReference type="GO" id="GO:0016020">
    <property type="term" value="C:membrane"/>
    <property type="evidence" value="ECO:0007669"/>
    <property type="project" value="GOC"/>
</dbReference>
<name>A0A1J5IVP8_9BACT</name>
<feature type="transmembrane region" description="Helical" evidence="10">
    <location>
        <begin position="235"/>
        <end position="257"/>
    </location>
</feature>
<dbReference type="AlphaFoldDB" id="A0A1J5IVP8"/>
<proteinExistence type="predicted"/>
<gene>
    <name evidence="11" type="ORF">AUK40_03585</name>
</gene>
<feature type="transmembrane region" description="Helical" evidence="10">
    <location>
        <begin position="158"/>
        <end position="176"/>
    </location>
</feature>
<dbReference type="GO" id="GO:0004376">
    <property type="term" value="F:GPI mannosyltransferase activity"/>
    <property type="evidence" value="ECO:0007669"/>
    <property type="project" value="InterPro"/>
</dbReference>
<feature type="transmembrane region" description="Helical" evidence="10">
    <location>
        <begin position="126"/>
        <end position="146"/>
    </location>
</feature>
<comment type="caution">
    <text evidence="11">The sequence shown here is derived from an EMBL/GenBank/DDBJ whole genome shotgun (WGS) entry which is preliminary data.</text>
</comment>
<dbReference type="PANTHER" id="PTHR12468:SF2">
    <property type="entry name" value="GPI MANNOSYLTRANSFERASE 2"/>
    <property type="match status" value="1"/>
</dbReference>
<dbReference type="GO" id="GO:0031501">
    <property type="term" value="C:mannosyltransferase complex"/>
    <property type="evidence" value="ECO:0007669"/>
    <property type="project" value="TreeGrafter"/>
</dbReference>
<protein>
    <recommendedName>
        <fullName evidence="13">Glycosyltransferase RgtA/B/C/D-like domain-containing protein</fullName>
    </recommendedName>
</protein>
<evidence type="ECO:0000256" key="1">
    <source>
        <dbReference type="ARBA" id="ARBA00004477"/>
    </source>
</evidence>